<keyword evidence="4" id="KW-1185">Reference proteome</keyword>
<dbReference type="Proteomes" id="UP000245207">
    <property type="component" value="Unassembled WGS sequence"/>
</dbReference>
<keyword evidence="1" id="KW-0175">Coiled coil</keyword>
<dbReference type="EMBL" id="PKPP01008490">
    <property type="protein sequence ID" value="PWA50566.1"/>
    <property type="molecule type" value="Genomic_DNA"/>
</dbReference>
<feature type="coiled-coil region" evidence="1">
    <location>
        <begin position="67"/>
        <end position="98"/>
    </location>
</feature>
<feature type="compositionally biased region" description="Basic and acidic residues" evidence="2">
    <location>
        <begin position="8"/>
        <end position="38"/>
    </location>
</feature>
<proteinExistence type="predicted"/>
<accession>A0A2U1LNJ2</accession>
<name>A0A2U1LNJ2_ARTAN</name>
<sequence>MSCPTKRSRNEANLDNAPEKQSKKQCVGDESVKISEPIKGDESEKLQVAYVWEPDEWYYEGEWEAYKADVAAEKERKKLEAENDKEEQRKRRELLAKDHKRQLSSMPQLSITYIRGVFRLTPVELSPFTRKYRSKSSLLMPSLFGDCNQHTTCGDQEKQ</sequence>
<evidence type="ECO:0000256" key="2">
    <source>
        <dbReference type="SAM" id="MobiDB-lite"/>
    </source>
</evidence>
<organism evidence="3 4">
    <name type="scientific">Artemisia annua</name>
    <name type="common">Sweet wormwood</name>
    <dbReference type="NCBI Taxonomy" id="35608"/>
    <lineage>
        <taxon>Eukaryota</taxon>
        <taxon>Viridiplantae</taxon>
        <taxon>Streptophyta</taxon>
        <taxon>Embryophyta</taxon>
        <taxon>Tracheophyta</taxon>
        <taxon>Spermatophyta</taxon>
        <taxon>Magnoliopsida</taxon>
        <taxon>eudicotyledons</taxon>
        <taxon>Gunneridae</taxon>
        <taxon>Pentapetalae</taxon>
        <taxon>asterids</taxon>
        <taxon>campanulids</taxon>
        <taxon>Asterales</taxon>
        <taxon>Asteraceae</taxon>
        <taxon>Asteroideae</taxon>
        <taxon>Anthemideae</taxon>
        <taxon>Artemisiinae</taxon>
        <taxon>Artemisia</taxon>
    </lineage>
</organism>
<reference evidence="3 4" key="1">
    <citation type="journal article" date="2018" name="Mol. Plant">
        <title>The genome of Artemisia annua provides insight into the evolution of Asteraceae family and artemisinin biosynthesis.</title>
        <authorList>
            <person name="Shen Q."/>
            <person name="Zhang L."/>
            <person name="Liao Z."/>
            <person name="Wang S."/>
            <person name="Yan T."/>
            <person name="Shi P."/>
            <person name="Liu M."/>
            <person name="Fu X."/>
            <person name="Pan Q."/>
            <person name="Wang Y."/>
            <person name="Lv Z."/>
            <person name="Lu X."/>
            <person name="Zhang F."/>
            <person name="Jiang W."/>
            <person name="Ma Y."/>
            <person name="Chen M."/>
            <person name="Hao X."/>
            <person name="Li L."/>
            <person name="Tang Y."/>
            <person name="Lv G."/>
            <person name="Zhou Y."/>
            <person name="Sun X."/>
            <person name="Brodelius P.E."/>
            <person name="Rose J.K.C."/>
            <person name="Tang K."/>
        </authorList>
    </citation>
    <scope>NUCLEOTIDE SEQUENCE [LARGE SCALE GENOMIC DNA]</scope>
    <source>
        <strain evidence="4">cv. Huhao1</strain>
        <tissue evidence="3">Leaf</tissue>
    </source>
</reference>
<evidence type="ECO:0000256" key="1">
    <source>
        <dbReference type="SAM" id="Coils"/>
    </source>
</evidence>
<feature type="region of interest" description="Disordered" evidence="2">
    <location>
        <begin position="1"/>
        <end position="38"/>
    </location>
</feature>
<comment type="caution">
    <text evidence="3">The sequence shown here is derived from an EMBL/GenBank/DDBJ whole genome shotgun (WGS) entry which is preliminary data.</text>
</comment>
<gene>
    <name evidence="3" type="ORF">CTI12_AA416960</name>
</gene>
<evidence type="ECO:0000313" key="4">
    <source>
        <dbReference type="Proteomes" id="UP000245207"/>
    </source>
</evidence>
<evidence type="ECO:0000313" key="3">
    <source>
        <dbReference type="EMBL" id="PWA50566.1"/>
    </source>
</evidence>
<protein>
    <submittedName>
        <fullName evidence="3">Uncharacterized protein</fullName>
    </submittedName>
</protein>
<dbReference type="AlphaFoldDB" id="A0A2U1LNJ2"/>